<keyword evidence="3" id="KW-1185">Reference proteome</keyword>
<evidence type="ECO:0000313" key="2">
    <source>
        <dbReference type="EMBL" id="PMD15973.1"/>
    </source>
</evidence>
<organism evidence="2 3">
    <name type="scientific">Hyaloscypha hepaticicola</name>
    <dbReference type="NCBI Taxonomy" id="2082293"/>
    <lineage>
        <taxon>Eukaryota</taxon>
        <taxon>Fungi</taxon>
        <taxon>Dikarya</taxon>
        <taxon>Ascomycota</taxon>
        <taxon>Pezizomycotina</taxon>
        <taxon>Leotiomycetes</taxon>
        <taxon>Helotiales</taxon>
        <taxon>Hyaloscyphaceae</taxon>
        <taxon>Hyaloscypha</taxon>
    </lineage>
</organism>
<sequence>MAPFRYSSLKPLGADEIRIFGFEEGEDSIRIQHIRRPSSKSTTSEVLPAYYALSYAWGSGKHDCLILINGGEFSVSADLRDALRHLRSDQSFNTHNLPTLLWIDAICIDQQNAEERVVQVLRMKETYEGACKVVIWLGGELELREPTGRAAAFLRDHIPLTPEGRVPILEKPDYFRDPKNDTIMRIIGQEILRRPWWWRMWVIQEVAVAKSLVVICNGHHFSWERLLYTAQWISLFEMAVMNASEEEIEENPFFPNITFKALYRWKLEHGEPIPILDLLQNASSCLASNPRDMIFSVLGLASDIEALPTVNGEHKLVCNYERSVQEVYTDFAKVHIHTHNSLDVITFSRNYNGRIAGLPSWVPDWSALRKSSCFSLSKLPLSSTARLAISNAYAYQAPGGKHPVFEFLQGNTLRVSGIRVDTVNQVGEPYFDPTPPAEKFNRIIRDWQTIALGEGNRRASDSYVGNGQTLMEAFDRTITVDVNLVGERSQKHDRILWLYYQRLVAQEQLDQLNKARRAVYLRIQRRLFFTTSEGRFGLGPWDTKAGDIVFVLLGCNVPVILRQDGDRWVFVGEAFVLGIMDGEMAEAAEPDGSGGSEDVEHGSGRIVESVLIS</sequence>
<reference evidence="2 3" key="1">
    <citation type="submission" date="2016-05" db="EMBL/GenBank/DDBJ databases">
        <title>A degradative enzymes factory behind the ericoid mycorrhizal symbiosis.</title>
        <authorList>
            <consortium name="DOE Joint Genome Institute"/>
            <person name="Martino E."/>
            <person name="Morin E."/>
            <person name="Grelet G."/>
            <person name="Kuo A."/>
            <person name="Kohler A."/>
            <person name="Daghino S."/>
            <person name="Barry K."/>
            <person name="Choi C."/>
            <person name="Cichocki N."/>
            <person name="Clum A."/>
            <person name="Copeland A."/>
            <person name="Hainaut M."/>
            <person name="Haridas S."/>
            <person name="Labutti K."/>
            <person name="Lindquist E."/>
            <person name="Lipzen A."/>
            <person name="Khouja H.-R."/>
            <person name="Murat C."/>
            <person name="Ohm R."/>
            <person name="Olson A."/>
            <person name="Spatafora J."/>
            <person name="Veneault-Fourrey C."/>
            <person name="Henrissat B."/>
            <person name="Grigoriev I."/>
            <person name="Martin F."/>
            <person name="Perotto S."/>
        </authorList>
    </citation>
    <scope>NUCLEOTIDE SEQUENCE [LARGE SCALE GENOMIC DNA]</scope>
    <source>
        <strain evidence="2 3">UAMH 7357</strain>
    </source>
</reference>
<dbReference type="PANTHER" id="PTHR24148">
    <property type="entry name" value="ANKYRIN REPEAT DOMAIN-CONTAINING PROTEIN 39 HOMOLOG-RELATED"/>
    <property type="match status" value="1"/>
</dbReference>
<dbReference type="STRING" id="1745343.A0A2J6PPM3"/>
<gene>
    <name evidence="2" type="ORF">NA56DRAFT_753573</name>
</gene>
<evidence type="ECO:0000259" key="1">
    <source>
        <dbReference type="Pfam" id="PF06985"/>
    </source>
</evidence>
<dbReference type="EMBL" id="KZ613509">
    <property type="protein sequence ID" value="PMD15973.1"/>
    <property type="molecule type" value="Genomic_DNA"/>
</dbReference>
<proteinExistence type="predicted"/>
<dbReference type="Pfam" id="PF06985">
    <property type="entry name" value="HET"/>
    <property type="match status" value="1"/>
</dbReference>
<dbReference type="InterPro" id="IPR052895">
    <property type="entry name" value="HetReg/Transcr_Mod"/>
</dbReference>
<dbReference type="OrthoDB" id="2157530at2759"/>
<feature type="domain" description="Heterokaryon incompatibility" evidence="1">
    <location>
        <begin position="50"/>
        <end position="205"/>
    </location>
</feature>
<protein>
    <recommendedName>
        <fullName evidence="1">Heterokaryon incompatibility domain-containing protein</fullName>
    </recommendedName>
</protein>
<dbReference type="PANTHER" id="PTHR24148:SF64">
    <property type="entry name" value="HETEROKARYON INCOMPATIBILITY DOMAIN-CONTAINING PROTEIN"/>
    <property type="match status" value="1"/>
</dbReference>
<dbReference type="Pfam" id="PF26639">
    <property type="entry name" value="Het-6_barrel"/>
    <property type="match status" value="1"/>
</dbReference>
<dbReference type="InterPro" id="IPR010730">
    <property type="entry name" value="HET"/>
</dbReference>
<dbReference type="AlphaFoldDB" id="A0A2J6PPM3"/>
<dbReference type="Proteomes" id="UP000235672">
    <property type="component" value="Unassembled WGS sequence"/>
</dbReference>
<evidence type="ECO:0000313" key="3">
    <source>
        <dbReference type="Proteomes" id="UP000235672"/>
    </source>
</evidence>
<accession>A0A2J6PPM3</accession>
<name>A0A2J6PPM3_9HELO</name>